<dbReference type="InterPro" id="IPR036465">
    <property type="entry name" value="vWFA_dom_sf"/>
</dbReference>
<proteinExistence type="predicted"/>
<dbReference type="EMBL" id="JASZZN010000018">
    <property type="protein sequence ID" value="MDM4018018.1"/>
    <property type="molecule type" value="Genomic_DNA"/>
</dbReference>
<keyword evidence="1" id="KW-1133">Transmembrane helix</keyword>
<keyword evidence="1" id="KW-0812">Transmembrane</keyword>
<keyword evidence="1" id="KW-0472">Membrane</keyword>
<comment type="caution">
    <text evidence="3">The sequence shown here is derived from an EMBL/GenBank/DDBJ whole genome shotgun (WGS) entry which is preliminary data.</text>
</comment>
<organism evidence="3 4">
    <name type="scientific">Roseiconus lacunae</name>
    <dbReference type="NCBI Taxonomy" id="2605694"/>
    <lineage>
        <taxon>Bacteria</taxon>
        <taxon>Pseudomonadati</taxon>
        <taxon>Planctomycetota</taxon>
        <taxon>Planctomycetia</taxon>
        <taxon>Pirellulales</taxon>
        <taxon>Pirellulaceae</taxon>
        <taxon>Roseiconus</taxon>
    </lineage>
</organism>
<dbReference type="InterPro" id="IPR002035">
    <property type="entry name" value="VWF_A"/>
</dbReference>
<dbReference type="SUPFAM" id="SSF53300">
    <property type="entry name" value="vWA-like"/>
    <property type="match status" value="1"/>
</dbReference>
<evidence type="ECO:0000259" key="2">
    <source>
        <dbReference type="PROSITE" id="PS50234"/>
    </source>
</evidence>
<reference evidence="3 4" key="1">
    <citation type="submission" date="2023-06" db="EMBL/GenBank/DDBJ databases">
        <title>Roseiconus lacunae JC819 isolated from Gulf of Mannar region, Tamil Nadu.</title>
        <authorList>
            <person name="Pk S."/>
            <person name="Ch S."/>
            <person name="Ch V.R."/>
        </authorList>
    </citation>
    <scope>NUCLEOTIDE SEQUENCE [LARGE SCALE GENOMIC DNA]</scope>
    <source>
        <strain evidence="3 4">JC819</strain>
    </source>
</reference>
<accession>A0ABT7PNG0</accession>
<dbReference type="Proteomes" id="UP001239462">
    <property type="component" value="Unassembled WGS sequence"/>
</dbReference>
<dbReference type="CDD" id="cd00198">
    <property type="entry name" value="vWFA"/>
    <property type="match status" value="1"/>
</dbReference>
<protein>
    <recommendedName>
        <fullName evidence="2">VWFA domain-containing protein</fullName>
    </recommendedName>
</protein>
<dbReference type="Gene3D" id="3.40.50.880">
    <property type="match status" value="1"/>
</dbReference>
<dbReference type="SUPFAM" id="SSF52317">
    <property type="entry name" value="Class I glutamine amidotransferase-like"/>
    <property type="match status" value="1"/>
</dbReference>
<name>A0ABT7PNG0_9BACT</name>
<dbReference type="PROSITE" id="PS50234">
    <property type="entry name" value="VWFA"/>
    <property type="match status" value="1"/>
</dbReference>
<evidence type="ECO:0000313" key="3">
    <source>
        <dbReference type="EMBL" id="MDM4018018.1"/>
    </source>
</evidence>
<feature type="transmembrane region" description="Helical" evidence="1">
    <location>
        <begin position="47"/>
        <end position="70"/>
    </location>
</feature>
<dbReference type="PANTHER" id="PTHR37947:SF1">
    <property type="entry name" value="BLL2462 PROTEIN"/>
    <property type="match status" value="1"/>
</dbReference>
<dbReference type="InterPro" id="IPR029062">
    <property type="entry name" value="Class_I_gatase-like"/>
</dbReference>
<feature type="transmembrane region" description="Helical" evidence="1">
    <location>
        <begin position="15"/>
        <end position="35"/>
    </location>
</feature>
<dbReference type="Gene3D" id="3.40.50.410">
    <property type="entry name" value="von Willebrand factor, type A domain"/>
    <property type="match status" value="1"/>
</dbReference>
<sequence>MSHIPIASIRFAGDLSLWTVLPILVVAILIVLFLYQRETKTLASPYAWLLPALRATSVALVVLILAGPVWHRRQVIGTLGRVVFAIDTSRSMALSDSHSPDGRANRLQRASQLLTGTASEPGWLEQIRQTHVVDVIAFDEGQATPVWSSDSDKPLPNSLDLVPEGQATDLSSPLAAVLASINLDAGDTDEGLESVDSVRRSAIVLMTDGQDNATGVQNRSARSLAKQLSVGGTNVVTMGLGTVDEPPDVGIVEVRRPETVAREGRLAGEIVMKQFGEGTAPVSLRIQSQGQTVWERQLAAQENGIRSVPFEIDVQEIVDRLRSSGPRGIDRTNEVLRLTATVETSRDDYTDKNNAVEFRVAASTRDRRLLIVDGSSRWETRYLKNLFVRDPAWNADVVVFGPGTENAALPRGNADGQFPSTDAEMSAYDAVIVGEIDPSLMAMEDRGRLMRFVAGGGGLIVIDGRFGKLRGLTQTEFGELMPIRYSSATALRQPLGIRPTTLGIEQPALALIDSSAALKQFWTQLPAPSWAANVELAEGAEGWASAIVGGAQSTPWLATRMYGSGRVFYLASDQTWRWRYKVADRFHAKFWNQLVIAAMEPPYSASDQFVALGTDKIEYESGSAVEVRTRLRDGRGNPVADATVDAMVMRNGIVIASVPMTIDQPQRGTYRGSILALPPGEYSVRIRASGFDETALLASTPFWINENQTGELRRMSLNQNTLQEIASAGQGEYFHESDASGVLGLLKPMSSGTVIETDTVLWQSYFWFCPIITLLGIEWWCRKRAGLV</sequence>
<dbReference type="PANTHER" id="PTHR37947">
    <property type="entry name" value="BLL2462 PROTEIN"/>
    <property type="match status" value="1"/>
</dbReference>
<gene>
    <name evidence="3" type="ORF">QTN89_21400</name>
</gene>
<keyword evidence="4" id="KW-1185">Reference proteome</keyword>
<evidence type="ECO:0000313" key="4">
    <source>
        <dbReference type="Proteomes" id="UP001239462"/>
    </source>
</evidence>
<evidence type="ECO:0000256" key="1">
    <source>
        <dbReference type="SAM" id="Phobius"/>
    </source>
</evidence>
<feature type="domain" description="VWFA" evidence="2">
    <location>
        <begin position="81"/>
        <end position="241"/>
    </location>
</feature>
<dbReference type="RefSeq" id="WP_289165640.1">
    <property type="nucleotide sequence ID" value="NZ_JASZZN010000018.1"/>
</dbReference>